<evidence type="ECO:0000313" key="2">
    <source>
        <dbReference type="Proteomes" id="UP000322234"/>
    </source>
</evidence>
<dbReference type="AlphaFoldDB" id="A0A6B0RT20"/>
<gene>
    <name evidence="1" type="ORF">E5288_WYG003568</name>
</gene>
<name>A0A6B0RT20_9CETA</name>
<accession>A0A6B0RT20</accession>
<reference evidence="1" key="1">
    <citation type="submission" date="2019-10" db="EMBL/GenBank/DDBJ databases">
        <title>The sequence and de novo assembly of the wild yak genome.</title>
        <authorList>
            <person name="Liu Y."/>
        </authorList>
    </citation>
    <scope>NUCLEOTIDE SEQUENCE [LARGE SCALE GENOMIC DNA]</scope>
    <source>
        <strain evidence="1">WY2019</strain>
    </source>
</reference>
<comment type="caution">
    <text evidence="1">The sequence shown here is derived from an EMBL/GenBank/DDBJ whole genome shotgun (WGS) entry which is preliminary data.</text>
</comment>
<keyword evidence="2" id="KW-1185">Reference proteome</keyword>
<proteinExistence type="predicted"/>
<dbReference type="EMBL" id="VBQZ03000091">
    <property type="protein sequence ID" value="MXQ93189.1"/>
    <property type="molecule type" value="Genomic_DNA"/>
</dbReference>
<protein>
    <submittedName>
        <fullName evidence="1">Uncharacterized protein</fullName>
    </submittedName>
</protein>
<organism evidence="1 2">
    <name type="scientific">Bos mutus</name>
    <name type="common">wild yak</name>
    <dbReference type="NCBI Taxonomy" id="72004"/>
    <lineage>
        <taxon>Eukaryota</taxon>
        <taxon>Metazoa</taxon>
        <taxon>Chordata</taxon>
        <taxon>Craniata</taxon>
        <taxon>Vertebrata</taxon>
        <taxon>Euteleostomi</taxon>
        <taxon>Mammalia</taxon>
        <taxon>Eutheria</taxon>
        <taxon>Laurasiatheria</taxon>
        <taxon>Artiodactyla</taxon>
        <taxon>Ruminantia</taxon>
        <taxon>Pecora</taxon>
        <taxon>Bovidae</taxon>
        <taxon>Bovinae</taxon>
        <taxon>Bos</taxon>
    </lineage>
</organism>
<dbReference type="Proteomes" id="UP000322234">
    <property type="component" value="Unassembled WGS sequence"/>
</dbReference>
<evidence type="ECO:0000313" key="1">
    <source>
        <dbReference type="EMBL" id="MXQ93189.1"/>
    </source>
</evidence>
<sequence length="119" mass="12626">MRSAVVGRQAVLIQALGFRFCRAGSWAPVSCWSLPPGPPNGAAVRGEPEVGIEVGTKPGPCEIGLEAKRPGLPLSSERKIGETAGGRRTRSSWYAGAPTRVLLRGFQSVYQVNLPLELA</sequence>